<sequence length="177" mass="19292">MYQQITNPNHIKAKLSPVVEVLRGIDGEAVQYDANIFESFAGLLLWAEATLANLDAPDDEVAETNGHDIEIKALVTKVSLKILSLTMLIDAENRLGQAGLDQYEKNLAELKFGGATVGEIKKLETDAKARSEAHKLKILDLAAQRATLRDFLNSGPGYKLSLLTNTGMLQAKQGCKK</sequence>
<organism evidence="1 2">
    <name type="scientific">Methylomonas rosea</name>
    <dbReference type="NCBI Taxonomy" id="2952227"/>
    <lineage>
        <taxon>Bacteria</taxon>
        <taxon>Pseudomonadati</taxon>
        <taxon>Pseudomonadota</taxon>
        <taxon>Gammaproteobacteria</taxon>
        <taxon>Methylococcales</taxon>
        <taxon>Methylococcaceae</taxon>
        <taxon>Methylomonas</taxon>
    </lineage>
</organism>
<dbReference type="RefSeq" id="WP_256608645.1">
    <property type="nucleotide sequence ID" value="NZ_JANIBL010000097.1"/>
</dbReference>
<accession>A0ABT1U0E6</accession>
<dbReference type="EMBL" id="JANIBL010000097">
    <property type="protein sequence ID" value="MCQ8119823.1"/>
    <property type="molecule type" value="Genomic_DNA"/>
</dbReference>
<gene>
    <name evidence="1" type="ORF">NP589_20565</name>
</gene>
<proteinExistence type="predicted"/>
<protein>
    <submittedName>
        <fullName evidence="1">Uncharacterized protein</fullName>
    </submittedName>
</protein>
<keyword evidence="2" id="KW-1185">Reference proteome</keyword>
<dbReference type="Proteomes" id="UP001524570">
    <property type="component" value="Unassembled WGS sequence"/>
</dbReference>
<comment type="caution">
    <text evidence="1">The sequence shown here is derived from an EMBL/GenBank/DDBJ whole genome shotgun (WGS) entry which is preliminary data.</text>
</comment>
<reference evidence="1 2" key="1">
    <citation type="submission" date="2022-07" db="EMBL/GenBank/DDBJ databases">
        <title>Methylomonas rivi sp. nov., Methylomonas rosea sp. nov., Methylomonas aureus sp. nov. and Methylomonas subterranea sp. nov., four novel methanotrophs isolated from a freshwater creek and the deep terrestrial subsurface.</title>
        <authorList>
            <person name="Abin C."/>
            <person name="Sankaranarayanan K."/>
            <person name="Garner C."/>
            <person name="Sindelar R."/>
            <person name="Kotary K."/>
            <person name="Garner R."/>
            <person name="Barclay S."/>
            <person name="Lawson P."/>
            <person name="Krumholz L."/>
        </authorList>
    </citation>
    <scope>NUCLEOTIDE SEQUENCE [LARGE SCALE GENOMIC DNA]</scope>
    <source>
        <strain evidence="1 2">WSC-7</strain>
    </source>
</reference>
<name>A0ABT1U0E6_9GAMM</name>
<evidence type="ECO:0000313" key="1">
    <source>
        <dbReference type="EMBL" id="MCQ8119823.1"/>
    </source>
</evidence>
<evidence type="ECO:0000313" key="2">
    <source>
        <dbReference type="Proteomes" id="UP001524570"/>
    </source>
</evidence>